<comment type="caution">
    <text evidence="1">The sequence shown here is derived from an EMBL/GenBank/DDBJ whole genome shotgun (WGS) entry which is preliminary data.</text>
</comment>
<dbReference type="RefSeq" id="WP_165438230.1">
    <property type="nucleotide sequence ID" value="NZ_SHKL01000001.1"/>
</dbReference>
<sequence length="310" mass="33929">MDFWTGADPVRRADLLAAGVSGVEIRRALADRELIRLRRGVYLPAGPDGNVPAVTERAARHAVAVRGALCRLEPSVVVSHVSAAVLHGLDPWGIPLRRVHVTRARRTGGRVGADLHLHSAALEPDEIEVLDGVSVTSVPRTVADLARTVPFDRAVAVADAALRLPGVTPEDLCRAVGRGRRRPGNAAAERVIRFADGRSESAGESRSRVTIHRIGLPTPDLQRDVHDADGEWLARVDFWWDGDPPVVGEFDGEVKYGRMLRPGQSPGEVVFEEKRREDALRREGLGVARWTWSEIDDFATTAAHLRRLLD</sequence>
<evidence type="ECO:0000313" key="1">
    <source>
        <dbReference type="EMBL" id="RZT84003.1"/>
    </source>
</evidence>
<dbReference type="Proteomes" id="UP000291591">
    <property type="component" value="Unassembled WGS sequence"/>
</dbReference>
<name>A0A4Q7UVA9_PSEST</name>
<proteinExistence type="predicted"/>
<gene>
    <name evidence="1" type="ORF">EV383_0836</name>
</gene>
<protein>
    <submittedName>
        <fullName evidence="1">Putative AbiEi antitoxin of type IV toxin-antitoxin system</fullName>
    </submittedName>
</protein>
<reference evidence="1 2" key="1">
    <citation type="submission" date="2019-02" db="EMBL/GenBank/DDBJ databases">
        <title>Sequencing the genomes of 1000 actinobacteria strains.</title>
        <authorList>
            <person name="Klenk H.-P."/>
        </authorList>
    </citation>
    <scope>NUCLEOTIDE SEQUENCE [LARGE SCALE GENOMIC DNA]</scope>
    <source>
        <strain evidence="1 2">DSM 45779</strain>
    </source>
</reference>
<accession>A0A4Q7UVA9</accession>
<dbReference type="EMBL" id="SHKL01000001">
    <property type="protein sequence ID" value="RZT84003.1"/>
    <property type="molecule type" value="Genomic_DNA"/>
</dbReference>
<organism evidence="1 2">
    <name type="scientific">Pseudonocardia sediminis</name>
    <dbReference type="NCBI Taxonomy" id="1397368"/>
    <lineage>
        <taxon>Bacteria</taxon>
        <taxon>Bacillati</taxon>
        <taxon>Actinomycetota</taxon>
        <taxon>Actinomycetes</taxon>
        <taxon>Pseudonocardiales</taxon>
        <taxon>Pseudonocardiaceae</taxon>
        <taxon>Pseudonocardia</taxon>
    </lineage>
</organism>
<dbReference type="AlphaFoldDB" id="A0A4Q7UVA9"/>
<keyword evidence="2" id="KW-1185">Reference proteome</keyword>
<evidence type="ECO:0000313" key="2">
    <source>
        <dbReference type="Proteomes" id="UP000291591"/>
    </source>
</evidence>